<dbReference type="PANTHER" id="PTHR11067">
    <property type="entry name" value="INOSINE TRIPHOSPHATE PYROPHOSPHATASE/HAM1 PROTEIN"/>
    <property type="match status" value="1"/>
</dbReference>
<dbReference type="Pfam" id="PF01725">
    <property type="entry name" value="Ham1p_like"/>
    <property type="match status" value="1"/>
</dbReference>
<dbReference type="GO" id="GO:0035870">
    <property type="term" value="F:dITP diphosphatase activity"/>
    <property type="evidence" value="ECO:0007669"/>
    <property type="project" value="UniProtKB-UniRule"/>
</dbReference>
<evidence type="ECO:0000256" key="1">
    <source>
        <dbReference type="ARBA" id="ARBA00008023"/>
    </source>
</evidence>
<feature type="binding site" evidence="10">
    <location>
        <position position="69"/>
    </location>
    <ligand>
        <name>substrate</name>
    </ligand>
</feature>
<proteinExistence type="inferred from homology"/>
<feature type="binding site" evidence="10">
    <location>
        <begin position="8"/>
        <end position="13"/>
    </location>
    <ligand>
        <name>substrate</name>
    </ligand>
</feature>
<dbReference type="GO" id="GO:0009117">
    <property type="term" value="P:nucleotide metabolic process"/>
    <property type="evidence" value="ECO:0007669"/>
    <property type="project" value="UniProtKB-KW"/>
</dbReference>
<keyword evidence="5 10" id="KW-0378">Hydrolase</keyword>
<dbReference type="PANTHER" id="PTHR11067:SF9">
    <property type="entry name" value="INOSINE TRIPHOSPHATE PYROPHOSPHATASE"/>
    <property type="match status" value="1"/>
</dbReference>
<accession>A0A9X2ABN5</accession>
<dbReference type="GO" id="GO:0005829">
    <property type="term" value="C:cytosol"/>
    <property type="evidence" value="ECO:0007669"/>
    <property type="project" value="TreeGrafter"/>
</dbReference>
<comment type="catalytic activity">
    <reaction evidence="8 10">
        <text>dITP + H2O = dIMP + diphosphate + H(+)</text>
        <dbReference type="Rhea" id="RHEA:28342"/>
        <dbReference type="ChEBI" id="CHEBI:15377"/>
        <dbReference type="ChEBI" id="CHEBI:15378"/>
        <dbReference type="ChEBI" id="CHEBI:33019"/>
        <dbReference type="ChEBI" id="CHEBI:61194"/>
        <dbReference type="ChEBI" id="CHEBI:61382"/>
        <dbReference type="EC" id="3.6.1.66"/>
    </reaction>
</comment>
<comment type="subunit">
    <text evidence="2 10">Homodimer.</text>
</comment>
<feature type="binding site" evidence="10">
    <location>
        <begin position="179"/>
        <end position="180"/>
    </location>
    <ligand>
        <name>substrate</name>
    </ligand>
</feature>
<dbReference type="EMBL" id="JALBUF010000003">
    <property type="protein sequence ID" value="MCI0183218.1"/>
    <property type="molecule type" value="Genomic_DNA"/>
</dbReference>
<evidence type="ECO:0000256" key="10">
    <source>
        <dbReference type="HAMAP-Rule" id="MF_01405"/>
    </source>
</evidence>
<keyword evidence="13" id="KW-1185">Reference proteome</keyword>
<evidence type="ECO:0000256" key="8">
    <source>
        <dbReference type="ARBA" id="ARBA00051875"/>
    </source>
</evidence>
<dbReference type="GO" id="GO:0017111">
    <property type="term" value="F:ribonucleoside triphosphate phosphatase activity"/>
    <property type="evidence" value="ECO:0007669"/>
    <property type="project" value="InterPro"/>
</dbReference>
<feature type="binding site" evidence="10">
    <location>
        <position position="68"/>
    </location>
    <ligand>
        <name>Mg(2+)</name>
        <dbReference type="ChEBI" id="CHEBI:18420"/>
    </ligand>
</feature>
<evidence type="ECO:0000256" key="6">
    <source>
        <dbReference type="ARBA" id="ARBA00022842"/>
    </source>
</evidence>
<comment type="caution">
    <text evidence="12">The sequence shown here is derived from an EMBL/GenBank/DDBJ whole genome shotgun (WGS) entry which is preliminary data.</text>
</comment>
<keyword evidence="3 10" id="KW-0479">Metal-binding</keyword>
<evidence type="ECO:0000256" key="3">
    <source>
        <dbReference type="ARBA" id="ARBA00022723"/>
    </source>
</evidence>
<keyword evidence="6 10" id="KW-0460">Magnesium</keyword>
<feature type="binding site" evidence="10">
    <location>
        <position position="39"/>
    </location>
    <ligand>
        <name>Mg(2+)</name>
        <dbReference type="ChEBI" id="CHEBI:18420"/>
    </ligand>
</feature>
<dbReference type="AlphaFoldDB" id="A0A9X2ABN5"/>
<evidence type="ECO:0000256" key="7">
    <source>
        <dbReference type="ARBA" id="ARBA00023080"/>
    </source>
</evidence>
<dbReference type="GO" id="GO:0036222">
    <property type="term" value="F:XTP diphosphatase activity"/>
    <property type="evidence" value="ECO:0007669"/>
    <property type="project" value="UniProtKB-UniRule"/>
</dbReference>
<feature type="binding site" evidence="10">
    <location>
        <begin position="151"/>
        <end position="154"/>
    </location>
    <ligand>
        <name>substrate</name>
    </ligand>
</feature>
<sequence>MERLVVATTNQGKLREFQAELKDLFAQIEGLPDDYVAPEETGSSFLENATLKAMVASRKLNVPVLADDSGLVVDTLGGAPGIHSARFGGQGLSDGDRCDLLLSRLQGVPPYERRARFVAALVLVFPNGKTISSIGTCTGEIGSSIQGEIGFGYDPIFYYPPLAKTFGQMTIEEKATVSHRGQALQQLRERLNSKIMD</sequence>
<comment type="catalytic activity">
    <reaction evidence="10">
        <text>ITP + H2O = IMP + diphosphate + H(+)</text>
        <dbReference type="Rhea" id="RHEA:29399"/>
        <dbReference type="ChEBI" id="CHEBI:15377"/>
        <dbReference type="ChEBI" id="CHEBI:15378"/>
        <dbReference type="ChEBI" id="CHEBI:33019"/>
        <dbReference type="ChEBI" id="CHEBI:58053"/>
        <dbReference type="ChEBI" id="CHEBI:61402"/>
        <dbReference type="EC" id="3.6.1.66"/>
    </reaction>
</comment>
<name>A0A9X2ABN5_9BACL</name>
<evidence type="ECO:0000256" key="4">
    <source>
        <dbReference type="ARBA" id="ARBA00022741"/>
    </source>
</evidence>
<keyword evidence="7 10" id="KW-0546">Nucleotide metabolism</keyword>
<dbReference type="EC" id="3.6.1.66" evidence="10"/>
<comment type="similarity">
    <text evidence="1 10 11">Belongs to the HAM1 NTPase family.</text>
</comment>
<dbReference type="GO" id="GO:0036220">
    <property type="term" value="F:ITP diphosphatase activity"/>
    <property type="evidence" value="ECO:0007669"/>
    <property type="project" value="UniProtKB-UniRule"/>
</dbReference>
<keyword evidence="4 10" id="KW-0547">Nucleotide-binding</keyword>
<feature type="active site" description="Proton acceptor" evidence="10">
    <location>
        <position position="68"/>
    </location>
</feature>
<evidence type="ECO:0000256" key="9">
    <source>
        <dbReference type="ARBA" id="ARBA00052017"/>
    </source>
</evidence>
<evidence type="ECO:0000313" key="13">
    <source>
        <dbReference type="Proteomes" id="UP001139263"/>
    </source>
</evidence>
<evidence type="ECO:0000256" key="2">
    <source>
        <dbReference type="ARBA" id="ARBA00011738"/>
    </source>
</evidence>
<dbReference type="FunFam" id="3.90.950.10:FF:000001">
    <property type="entry name" value="dITP/XTP pyrophosphatase"/>
    <property type="match status" value="1"/>
</dbReference>
<dbReference type="NCBIfam" id="TIGR00042">
    <property type="entry name" value="RdgB/HAM1 family non-canonical purine NTP pyrophosphatase"/>
    <property type="match status" value="1"/>
</dbReference>
<comment type="catalytic activity">
    <reaction evidence="9 10">
        <text>XTP + H2O = XMP + diphosphate + H(+)</text>
        <dbReference type="Rhea" id="RHEA:28610"/>
        <dbReference type="ChEBI" id="CHEBI:15377"/>
        <dbReference type="ChEBI" id="CHEBI:15378"/>
        <dbReference type="ChEBI" id="CHEBI:33019"/>
        <dbReference type="ChEBI" id="CHEBI:57464"/>
        <dbReference type="ChEBI" id="CHEBI:61314"/>
        <dbReference type="EC" id="3.6.1.66"/>
    </reaction>
</comment>
<evidence type="ECO:0000313" key="12">
    <source>
        <dbReference type="EMBL" id="MCI0183218.1"/>
    </source>
</evidence>
<comment type="function">
    <text evidence="10">Pyrophosphatase that catalyzes the hydrolysis of nucleoside triphosphates to their monophosphate derivatives, with a high preference for the non-canonical purine nucleotides XTP (xanthosine triphosphate), dITP (deoxyinosine triphosphate) and ITP. Seems to function as a house-cleaning enzyme that removes non-canonical purine nucleotides from the nucleotide pool, thus preventing their incorporation into DNA/RNA and avoiding chromosomal lesions.</text>
</comment>
<gene>
    <name evidence="12" type="ORF">MM817_01489</name>
</gene>
<dbReference type="InterPro" id="IPR020922">
    <property type="entry name" value="dITP/XTP_pyrophosphatase"/>
</dbReference>
<evidence type="ECO:0000256" key="11">
    <source>
        <dbReference type="RuleBase" id="RU003781"/>
    </source>
</evidence>
<dbReference type="InterPro" id="IPR002637">
    <property type="entry name" value="RdgB/HAM1"/>
</dbReference>
<dbReference type="Gene3D" id="3.90.950.10">
    <property type="match status" value="1"/>
</dbReference>
<dbReference type="GO" id="GO:0046872">
    <property type="term" value="F:metal ion binding"/>
    <property type="evidence" value="ECO:0007669"/>
    <property type="project" value="UniProtKB-KW"/>
</dbReference>
<reference evidence="12" key="1">
    <citation type="submission" date="2022-03" db="EMBL/GenBank/DDBJ databases">
        <title>Draft Genome Sequence of Firmicute Strain S0AB, a Heterotrophic Iron/Sulfur-Oxidizing Extreme Acidophile.</title>
        <authorList>
            <person name="Vergara E."/>
            <person name="Pakostova E."/>
            <person name="Johnson D.B."/>
            <person name="Holmes D.S."/>
        </authorList>
    </citation>
    <scope>NUCLEOTIDE SEQUENCE</scope>
    <source>
        <strain evidence="12">S0AB</strain>
    </source>
</reference>
<dbReference type="RefSeq" id="WP_241713185.1">
    <property type="nucleotide sequence ID" value="NZ_JALBUF010000003.1"/>
</dbReference>
<dbReference type="CDD" id="cd00515">
    <property type="entry name" value="HAM1"/>
    <property type="match status" value="1"/>
</dbReference>
<dbReference type="GO" id="GO:0009146">
    <property type="term" value="P:purine nucleoside triphosphate catabolic process"/>
    <property type="evidence" value="ECO:0007669"/>
    <property type="project" value="UniProtKB-UniRule"/>
</dbReference>
<dbReference type="SUPFAM" id="SSF52972">
    <property type="entry name" value="ITPase-like"/>
    <property type="match status" value="1"/>
</dbReference>
<dbReference type="InterPro" id="IPR029001">
    <property type="entry name" value="ITPase-like_fam"/>
</dbReference>
<dbReference type="HAMAP" id="MF_01405">
    <property type="entry name" value="Non_canon_purine_NTPase"/>
    <property type="match status" value="1"/>
</dbReference>
<protein>
    <recommendedName>
        <fullName evidence="10">dITP/XTP pyrophosphatase</fullName>
        <ecNumber evidence="10">3.6.1.66</ecNumber>
    </recommendedName>
    <alternativeName>
        <fullName evidence="10">Non-canonical purine NTP pyrophosphatase</fullName>
    </alternativeName>
    <alternativeName>
        <fullName evidence="10">Non-standard purine NTP pyrophosphatase</fullName>
    </alternativeName>
    <alternativeName>
        <fullName evidence="10">Nucleoside-triphosphate diphosphatase</fullName>
    </alternativeName>
    <alternativeName>
        <fullName evidence="10">Nucleoside-triphosphate pyrophosphatase</fullName>
        <shortName evidence="10">NTPase</shortName>
    </alternativeName>
</protein>
<feature type="binding site" evidence="10">
    <location>
        <position position="174"/>
    </location>
    <ligand>
        <name>substrate</name>
    </ligand>
</feature>
<evidence type="ECO:0000256" key="5">
    <source>
        <dbReference type="ARBA" id="ARBA00022801"/>
    </source>
</evidence>
<dbReference type="Proteomes" id="UP001139263">
    <property type="component" value="Unassembled WGS sequence"/>
</dbReference>
<dbReference type="GO" id="GO:0000166">
    <property type="term" value="F:nucleotide binding"/>
    <property type="evidence" value="ECO:0007669"/>
    <property type="project" value="UniProtKB-KW"/>
</dbReference>
<organism evidence="12 13">
    <name type="scientific">Sulfoacidibacillus ferrooxidans</name>
    <dbReference type="NCBI Taxonomy" id="2005001"/>
    <lineage>
        <taxon>Bacteria</taxon>
        <taxon>Bacillati</taxon>
        <taxon>Bacillota</taxon>
        <taxon>Bacilli</taxon>
        <taxon>Bacillales</taxon>
        <taxon>Alicyclobacillaceae</taxon>
        <taxon>Sulfoacidibacillus</taxon>
    </lineage>
</organism>
<comment type="cofactor">
    <cofactor evidence="10">
        <name>Mg(2+)</name>
        <dbReference type="ChEBI" id="CHEBI:18420"/>
    </cofactor>
    <text evidence="10">Binds 1 Mg(2+) ion per subunit.</text>
</comment>